<keyword evidence="1" id="KW-0001">2Fe-2S</keyword>
<sequence>MAKTTETIGEHHVRIELKLNGKPVSHVVNGGRRLIDFLRDDLHLYGTKEGCGEGECGSCTVFLNGTATLACLTPMERASGGEVQTIEGIGTAENLDPLQWAMMEEAGVQCGICTPGMIMAGLDLLKHNPHPTRDEIIQGIAGNLCRCTGYQKIITAIQRAAETRT</sequence>
<evidence type="ECO:0000256" key="1">
    <source>
        <dbReference type="ARBA" id="ARBA00022714"/>
    </source>
</evidence>
<dbReference type="InterPro" id="IPR001041">
    <property type="entry name" value="2Fe-2S_ferredoxin-type"/>
</dbReference>
<dbReference type="GO" id="GO:0016491">
    <property type="term" value="F:oxidoreductase activity"/>
    <property type="evidence" value="ECO:0007669"/>
    <property type="project" value="UniProtKB-KW"/>
</dbReference>
<dbReference type="InterPro" id="IPR051452">
    <property type="entry name" value="Diverse_Oxidoreductases"/>
</dbReference>
<dbReference type="SUPFAM" id="SSF47741">
    <property type="entry name" value="CO dehydrogenase ISP C-domain like"/>
    <property type="match status" value="1"/>
</dbReference>
<reference evidence="7" key="1">
    <citation type="submission" date="2018-05" db="EMBL/GenBank/DDBJ databases">
        <authorList>
            <person name="Lanie J.A."/>
            <person name="Ng W.-L."/>
            <person name="Kazmierczak K.M."/>
            <person name="Andrzejewski T.M."/>
            <person name="Davidsen T.M."/>
            <person name="Wayne K.J."/>
            <person name="Tettelin H."/>
            <person name="Glass J.I."/>
            <person name="Rusch D."/>
            <person name="Podicherti R."/>
            <person name="Tsui H.-C.T."/>
            <person name="Winkler M.E."/>
        </authorList>
    </citation>
    <scope>NUCLEOTIDE SEQUENCE</scope>
</reference>
<dbReference type="PANTHER" id="PTHR44379:SF8">
    <property type="entry name" value="XANTHINE DEHYDROGENASE IRON-SULFUR-BINDING SUBUNIT XDHC-RELATED"/>
    <property type="match status" value="1"/>
</dbReference>
<dbReference type="InterPro" id="IPR036010">
    <property type="entry name" value="2Fe-2S_ferredoxin-like_sf"/>
</dbReference>
<dbReference type="InterPro" id="IPR012675">
    <property type="entry name" value="Beta-grasp_dom_sf"/>
</dbReference>
<dbReference type="InterPro" id="IPR006058">
    <property type="entry name" value="2Fe2S_fd_BS"/>
</dbReference>
<dbReference type="Pfam" id="PF01799">
    <property type="entry name" value="Fer2_2"/>
    <property type="match status" value="1"/>
</dbReference>
<dbReference type="Pfam" id="PF00111">
    <property type="entry name" value="Fer2"/>
    <property type="match status" value="1"/>
</dbReference>
<dbReference type="PANTHER" id="PTHR44379">
    <property type="entry name" value="OXIDOREDUCTASE WITH IRON-SULFUR SUBUNIT"/>
    <property type="match status" value="1"/>
</dbReference>
<dbReference type="InterPro" id="IPR002888">
    <property type="entry name" value="2Fe-2S-bd"/>
</dbReference>
<dbReference type="Gene3D" id="1.10.150.120">
    <property type="entry name" value="[2Fe-2S]-binding domain"/>
    <property type="match status" value="1"/>
</dbReference>
<dbReference type="EMBL" id="UINC01002939">
    <property type="protein sequence ID" value="SVA01789.1"/>
    <property type="molecule type" value="Genomic_DNA"/>
</dbReference>
<proteinExistence type="predicted"/>
<evidence type="ECO:0000256" key="4">
    <source>
        <dbReference type="ARBA" id="ARBA00023004"/>
    </source>
</evidence>
<gene>
    <name evidence="7" type="ORF">METZ01_LOCUS54643</name>
</gene>
<evidence type="ECO:0000259" key="6">
    <source>
        <dbReference type="PROSITE" id="PS51085"/>
    </source>
</evidence>
<evidence type="ECO:0000256" key="3">
    <source>
        <dbReference type="ARBA" id="ARBA00023002"/>
    </source>
</evidence>
<dbReference type="AlphaFoldDB" id="A0A381SE48"/>
<dbReference type="PROSITE" id="PS00197">
    <property type="entry name" value="2FE2S_FER_1"/>
    <property type="match status" value="1"/>
</dbReference>
<keyword evidence="2" id="KW-0479">Metal-binding</keyword>
<keyword evidence="4" id="KW-0408">Iron</keyword>
<evidence type="ECO:0000256" key="2">
    <source>
        <dbReference type="ARBA" id="ARBA00022723"/>
    </source>
</evidence>
<dbReference type="GO" id="GO:0051537">
    <property type="term" value="F:2 iron, 2 sulfur cluster binding"/>
    <property type="evidence" value="ECO:0007669"/>
    <property type="project" value="UniProtKB-KW"/>
</dbReference>
<name>A0A381SE48_9ZZZZ</name>
<organism evidence="7">
    <name type="scientific">marine metagenome</name>
    <dbReference type="NCBI Taxonomy" id="408172"/>
    <lineage>
        <taxon>unclassified sequences</taxon>
        <taxon>metagenomes</taxon>
        <taxon>ecological metagenomes</taxon>
    </lineage>
</organism>
<feature type="domain" description="2Fe-2S ferredoxin-type" evidence="6">
    <location>
        <begin position="13"/>
        <end position="89"/>
    </location>
</feature>
<dbReference type="InterPro" id="IPR036884">
    <property type="entry name" value="2Fe-2S-bd_dom_sf"/>
</dbReference>
<dbReference type="Gene3D" id="3.10.20.30">
    <property type="match status" value="1"/>
</dbReference>
<evidence type="ECO:0000256" key="5">
    <source>
        <dbReference type="ARBA" id="ARBA00023014"/>
    </source>
</evidence>
<evidence type="ECO:0000313" key="7">
    <source>
        <dbReference type="EMBL" id="SVA01789.1"/>
    </source>
</evidence>
<keyword evidence="5" id="KW-0411">Iron-sulfur</keyword>
<accession>A0A381SE48</accession>
<keyword evidence="3" id="KW-0560">Oxidoreductase</keyword>
<dbReference type="PROSITE" id="PS51085">
    <property type="entry name" value="2FE2S_FER_2"/>
    <property type="match status" value="1"/>
</dbReference>
<protein>
    <recommendedName>
        <fullName evidence="6">2Fe-2S ferredoxin-type domain-containing protein</fullName>
    </recommendedName>
</protein>
<dbReference type="GO" id="GO:0046872">
    <property type="term" value="F:metal ion binding"/>
    <property type="evidence" value="ECO:0007669"/>
    <property type="project" value="UniProtKB-KW"/>
</dbReference>
<dbReference type="SUPFAM" id="SSF54292">
    <property type="entry name" value="2Fe-2S ferredoxin-like"/>
    <property type="match status" value="1"/>
</dbReference>